<reference evidence="9 10" key="1">
    <citation type="submission" date="2020-03" db="EMBL/GenBank/DDBJ databases">
        <title>WGS of actinomycetes isolated from Thailand.</title>
        <authorList>
            <person name="Thawai C."/>
        </authorList>
    </citation>
    <scope>NUCLEOTIDE SEQUENCE [LARGE SCALE GENOMIC DNA]</scope>
    <source>
        <strain evidence="9 10">FMUSA5-5</strain>
    </source>
</reference>
<feature type="transmembrane region" description="Helical" evidence="7">
    <location>
        <begin position="464"/>
        <end position="486"/>
    </location>
</feature>
<evidence type="ECO:0000256" key="6">
    <source>
        <dbReference type="ARBA" id="ARBA00023136"/>
    </source>
</evidence>
<dbReference type="InterPro" id="IPR036259">
    <property type="entry name" value="MFS_trans_sf"/>
</dbReference>
<dbReference type="RefSeq" id="WP_168008645.1">
    <property type="nucleotide sequence ID" value="NZ_JAATEP010000005.1"/>
</dbReference>
<feature type="transmembrane region" description="Helical" evidence="7">
    <location>
        <begin position="328"/>
        <end position="347"/>
    </location>
</feature>
<dbReference type="NCBIfam" id="TIGR00711">
    <property type="entry name" value="efflux_EmrB"/>
    <property type="match status" value="1"/>
</dbReference>
<keyword evidence="3" id="KW-1003">Cell membrane</keyword>
<dbReference type="Gene3D" id="1.10.10.10">
    <property type="entry name" value="Winged helix-like DNA-binding domain superfamily/Winged helix DNA-binding domain"/>
    <property type="match status" value="1"/>
</dbReference>
<evidence type="ECO:0000256" key="4">
    <source>
        <dbReference type="ARBA" id="ARBA00022692"/>
    </source>
</evidence>
<dbReference type="PRINTS" id="PR01036">
    <property type="entry name" value="TCRTETB"/>
</dbReference>
<dbReference type="SUPFAM" id="SSF103473">
    <property type="entry name" value="MFS general substrate transporter"/>
    <property type="match status" value="1"/>
</dbReference>
<comment type="subcellular location">
    <subcellularLocation>
        <location evidence="1">Cell membrane</location>
        <topology evidence="1">Multi-pass membrane protein</topology>
    </subcellularLocation>
</comment>
<dbReference type="InterPro" id="IPR020846">
    <property type="entry name" value="MFS_dom"/>
</dbReference>
<feature type="transmembrane region" description="Helical" evidence="7">
    <location>
        <begin position="195"/>
        <end position="213"/>
    </location>
</feature>
<feature type="transmembrane region" description="Helical" evidence="7">
    <location>
        <begin position="44"/>
        <end position="62"/>
    </location>
</feature>
<dbReference type="SUPFAM" id="SSF46785">
    <property type="entry name" value="Winged helix' DNA-binding domain"/>
    <property type="match status" value="1"/>
</dbReference>
<dbReference type="InterPro" id="IPR036390">
    <property type="entry name" value="WH_DNA-bd_sf"/>
</dbReference>
<feature type="transmembrane region" description="Helical" evidence="7">
    <location>
        <begin position="225"/>
        <end position="243"/>
    </location>
</feature>
<evidence type="ECO:0000259" key="8">
    <source>
        <dbReference type="PROSITE" id="PS50850"/>
    </source>
</evidence>
<sequence length="656" mass="69137">MRQQGLGLIILALMLGMLLAALDQTIVSTALPTIVSDLGGLERLSWVVTGYLLASTVSTPLWGKLGDQYGRKKLFIGAICIFLAGSALCGLSQNMGELIAFRAVQGLGGGGLMVLAQAIVGDVVSARERGRYQGFFGAVFAVSSIVGPLLGGLFVDHLSWHWVFYVNLPLGAVALFVIVAVLPGDDTRTKHTIDYAGVVLLGAATSCLVLMTTWGGTTYRWTDPIILGLAGAAAVLLAGWVLVARRAKEPVLPLGLFRVRAFAMSSVVGFVVGFGLFGALTYLPLFLQVVHGVSPTLSGVYLLPMMAGMLTLSIVSGQIISKTGKYRFLPIAGTAVATVGMFLLSTLTEGSSLLAMGVYLLVLGVGLGMTMQVLVIVVQNAVSFKDLGVATSGATFFRSIGGSFGVATLGSVFSATLNDDLREVLRGVRLPAGFDPGRVQQDPTVIQRLPRGLAQGFLHVYADAIASVFRVAAPVMCGAFLLSWFIPQARLRETTKAADLGEGLGATSAERSSLAEVERGLVRLADADLRRGYYDRLGALAGLDGIAPQGVWVIARLSGEGWVRAEELAARAEVSREYGRPYVDQLVAVNLVRRSADGDALCLTEAGEEAAARLLGCACEGLRGLVADWGADPQLERLVERIAPELLGAPADRPSR</sequence>
<evidence type="ECO:0000256" key="3">
    <source>
        <dbReference type="ARBA" id="ARBA00022475"/>
    </source>
</evidence>
<protein>
    <submittedName>
        <fullName evidence="9">MFS transporter</fullName>
    </submittedName>
</protein>
<feature type="transmembrane region" description="Helical" evidence="7">
    <location>
        <begin position="99"/>
        <end position="120"/>
    </location>
</feature>
<feature type="transmembrane region" description="Helical" evidence="7">
    <location>
        <begin position="299"/>
        <end position="321"/>
    </location>
</feature>
<accession>A0ABX1AVA6</accession>
<dbReference type="Gene3D" id="1.20.1250.20">
    <property type="entry name" value="MFS general substrate transporter like domains"/>
    <property type="match status" value="1"/>
</dbReference>
<evidence type="ECO:0000256" key="1">
    <source>
        <dbReference type="ARBA" id="ARBA00004651"/>
    </source>
</evidence>
<organism evidence="9 10">
    <name type="scientific">Nonomuraea composti</name>
    <dbReference type="NCBI Taxonomy" id="2720023"/>
    <lineage>
        <taxon>Bacteria</taxon>
        <taxon>Bacillati</taxon>
        <taxon>Actinomycetota</taxon>
        <taxon>Actinomycetes</taxon>
        <taxon>Streptosporangiales</taxon>
        <taxon>Streptosporangiaceae</taxon>
        <taxon>Nonomuraea</taxon>
    </lineage>
</organism>
<dbReference type="Proteomes" id="UP000696294">
    <property type="component" value="Unassembled WGS sequence"/>
</dbReference>
<gene>
    <name evidence="9" type="ORF">HCN51_08975</name>
</gene>
<dbReference type="PANTHER" id="PTHR23501">
    <property type="entry name" value="MAJOR FACILITATOR SUPERFAMILY"/>
    <property type="match status" value="1"/>
</dbReference>
<keyword evidence="10" id="KW-1185">Reference proteome</keyword>
<keyword evidence="6 7" id="KW-0472">Membrane</keyword>
<dbReference type="CDD" id="cd17502">
    <property type="entry name" value="MFS_Azr1_MDR_like"/>
    <property type="match status" value="1"/>
</dbReference>
<feature type="transmembrane region" description="Helical" evidence="7">
    <location>
        <begin position="399"/>
        <end position="417"/>
    </location>
</feature>
<dbReference type="InterPro" id="IPR036388">
    <property type="entry name" value="WH-like_DNA-bd_sf"/>
</dbReference>
<feature type="domain" description="Major facilitator superfamily (MFS) profile" evidence="8">
    <location>
        <begin position="9"/>
        <end position="490"/>
    </location>
</feature>
<dbReference type="PANTHER" id="PTHR23501:SF197">
    <property type="entry name" value="COMD"/>
    <property type="match status" value="1"/>
</dbReference>
<keyword evidence="2" id="KW-0813">Transport</keyword>
<feature type="transmembrane region" description="Helical" evidence="7">
    <location>
        <begin position="132"/>
        <end position="150"/>
    </location>
</feature>
<name>A0ABX1AVA6_9ACTN</name>
<evidence type="ECO:0000256" key="7">
    <source>
        <dbReference type="SAM" id="Phobius"/>
    </source>
</evidence>
<keyword evidence="4 7" id="KW-0812">Transmembrane</keyword>
<feature type="transmembrane region" description="Helical" evidence="7">
    <location>
        <begin position="353"/>
        <end position="378"/>
    </location>
</feature>
<dbReference type="PROSITE" id="PS50850">
    <property type="entry name" value="MFS"/>
    <property type="match status" value="1"/>
</dbReference>
<keyword evidence="5 7" id="KW-1133">Transmembrane helix</keyword>
<feature type="transmembrane region" description="Helical" evidence="7">
    <location>
        <begin position="74"/>
        <end position="93"/>
    </location>
</feature>
<feature type="transmembrane region" description="Helical" evidence="7">
    <location>
        <begin position="162"/>
        <end position="183"/>
    </location>
</feature>
<feature type="transmembrane region" description="Helical" evidence="7">
    <location>
        <begin position="264"/>
        <end position="287"/>
    </location>
</feature>
<dbReference type="Pfam" id="PF07690">
    <property type="entry name" value="MFS_1"/>
    <property type="match status" value="1"/>
</dbReference>
<evidence type="ECO:0000313" key="10">
    <source>
        <dbReference type="Proteomes" id="UP000696294"/>
    </source>
</evidence>
<dbReference type="InterPro" id="IPR011701">
    <property type="entry name" value="MFS"/>
</dbReference>
<evidence type="ECO:0000256" key="2">
    <source>
        <dbReference type="ARBA" id="ARBA00022448"/>
    </source>
</evidence>
<dbReference type="InterPro" id="IPR004638">
    <property type="entry name" value="EmrB-like"/>
</dbReference>
<dbReference type="EMBL" id="JAATEP010000005">
    <property type="protein sequence ID" value="NJP89575.1"/>
    <property type="molecule type" value="Genomic_DNA"/>
</dbReference>
<dbReference type="Gene3D" id="1.20.1720.10">
    <property type="entry name" value="Multidrug resistance protein D"/>
    <property type="match status" value="1"/>
</dbReference>
<evidence type="ECO:0000256" key="5">
    <source>
        <dbReference type="ARBA" id="ARBA00022989"/>
    </source>
</evidence>
<evidence type="ECO:0000313" key="9">
    <source>
        <dbReference type="EMBL" id="NJP89575.1"/>
    </source>
</evidence>
<comment type="caution">
    <text evidence="9">The sequence shown here is derived from an EMBL/GenBank/DDBJ whole genome shotgun (WGS) entry which is preliminary data.</text>
</comment>
<proteinExistence type="predicted"/>